<keyword evidence="4" id="KW-0175">Coiled coil</keyword>
<dbReference type="PANTHER" id="PTHR10545">
    <property type="entry name" value="DIAMINE N-ACETYLTRANSFERASE"/>
    <property type="match status" value="1"/>
</dbReference>
<gene>
    <name evidence="6" type="ORF">B7463_g6477</name>
</gene>
<dbReference type="Gene3D" id="3.40.630.30">
    <property type="match status" value="1"/>
</dbReference>
<dbReference type="OrthoDB" id="7305308at2759"/>
<evidence type="ECO:0000313" key="7">
    <source>
        <dbReference type="Proteomes" id="UP000258309"/>
    </source>
</evidence>
<evidence type="ECO:0000313" key="6">
    <source>
        <dbReference type="EMBL" id="RFU29855.1"/>
    </source>
</evidence>
<dbReference type="PANTHER" id="PTHR10545:SF29">
    <property type="entry name" value="GH14572P-RELATED"/>
    <property type="match status" value="1"/>
</dbReference>
<sequence>MPVKEGVVVRHAYREDVPVILELIQELADYEKEGNAVEATIETLSNTIAFAPNPNSASSSSGDDAAISPTRPARCLLISSPEGKVVGMALYFYNYSTWRAKHGIYLEDLYVRQSERGNGYGQRLLGELAKEVLATNGGRLEWWVLKWNTPSIQFYERIGAKAMTEWQTMRVDGEALVELSKRADA</sequence>
<dbReference type="GO" id="GO:0008080">
    <property type="term" value="F:N-acetyltransferase activity"/>
    <property type="evidence" value="ECO:0007669"/>
    <property type="project" value="TreeGrafter"/>
</dbReference>
<keyword evidence="3" id="KW-0012">Acyltransferase</keyword>
<dbReference type="EMBL" id="NCSJ02000115">
    <property type="protein sequence ID" value="RFU29855.1"/>
    <property type="molecule type" value="Genomic_DNA"/>
</dbReference>
<dbReference type="Pfam" id="PF00583">
    <property type="entry name" value="Acetyltransf_1"/>
    <property type="match status" value="1"/>
</dbReference>
<feature type="coiled-coil region" evidence="4">
    <location>
        <begin position="20"/>
        <end position="47"/>
    </location>
</feature>
<dbReference type="Proteomes" id="UP000258309">
    <property type="component" value="Unassembled WGS sequence"/>
</dbReference>
<dbReference type="AlphaFoldDB" id="A0A3E2H8V7"/>
<feature type="non-terminal residue" evidence="6">
    <location>
        <position position="1"/>
    </location>
</feature>
<dbReference type="PROSITE" id="PS51186">
    <property type="entry name" value="GNAT"/>
    <property type="match status" value="1"/>
</dbReference>
<feature type="domain" description="N-acetyltransferase" evidence="5">
    <location>
        <begin position="7"/>
        <end position="184"/>
    </location>
</feature>
<organism evidence="6 7">
    <name type="scientific">Scytalidium lignicola</name>
    <name type="common">Hyphomycete</name>
    <dbReference type="NCBI Taxonomy" id="5539"/>
    <lineage>
        <taxon>Eukaryota</taxon>
        <taxon>Fungi</taxon>
        <taxon>Dikarya</taxon>
        <taxon>Ascomycota</taxon>
        <taxon>Pezizomycotina</taxon>
        <taxon>Leotiomycetes</taxon>
        <taxon>Leotiomycetes incertae sedis</taxon>
        <taxon>Scytalidium</taxon>
    </lineage>
</organism>
<dbReference type="InterPro" id="IPR000182">
    <property type="entry name" value="GNAT_dom"/>
</dbReference>
<protein>
    <recommendedName>
        <fullName evidence="5">N-acetyltransferase domain-containing protein</fullName>
    </recommendedName>
</protein>
<evidence type="ECO:0000256" key="1">
    <source>
        <dbReference type="ARBA" id="ARBA00008694"/>
    </source>
</evidence>
<evidence type="ECO:0000256" key="3">
    <source>
        <dbReference type="ARBA" id="ARBA00023315"/>
    </source>
</evidence>
<dbReference type="CDD" id="cd04301">
    <property type="entry name" value="NAT_SF"/>
    <property type="match status" value="1"/>
</dbReference>
<comment type="caution">
    <text evidence="6">The sequence shown here is derived from an EMBL/GenBank/DDBJ whole genome shotgun (WGS) entry which is preliminary data.</text>
</comment>
<name>A0A3E2H8V7_SCYLI</name>
<evidence type="ECO:0000256" key="4">
    <source>
        <dbReference type="SAM" id="Coils"/>
    </source>
</evidence>
<dbReference type="FunFam" id="3.40.630.30:FF:000064">
    <property type="entry name" value="GNAT family acetyltransferase"/>
    <property type="match status" value="1"/>
</dbReference>
<dbReference type="STRING" id="5539.A0A3E2H8V7"/>
<evidence type="ECO:0000256" key="2">
    <source>
        <dbReference type="ARBA" id="ARBA00022679"/>
    </source>
</evidence>
<reference evidence="6 7" key="1">
    <citation type="submission" date="2018-05" db="EMBL/GenBank/DDBJ databases">
        <title>Draft genome sequence of Scytalidium lignicola DSM 105466, a ubiquitous saprotrophic fungus.</title>
        <authorList>
            <person name="Buettner E."/>
            <person name="Gebauer A.M."/>
            <person name="Hofrichter M."/>
            <person name="Liers C."/>
            <person name="Kellner H."/>
        </authorList>
    </citation>
    <scope>NUCLEOTIDE SEQUENCE [LARGE SCALE GENOMIC DNA]</scope>
    <source>
        <strain evidence="6 7">DSM 105466</strain>
    </source>
</reference>
<dbReference type="SUPFAM" id="SSF55729">
    <property type="entry name" value="Acyl-CoA N-acyltransferases (Nat)"/>
    <property type="match status" value="1"/>
</dbReference>
<dbReference type="InterPro" id="IPR051016">
    <property type="entry name" value="Diverse_Substrate_AcTransf"/>
</dbReference>
<keyword evidence="7" id="KW-1185">Reference proteome</keyword>
<keyword evidence="2" id="KW-0808">Transferase</keyword>
<evidence type="ECO:0000259" key="5">
    <source>
        <dbReference type="PROSITE" id="PS51186"/>
    </source>
</evidence>
<accession>A0A3E2H8V7</accession>
<feature type="non-terminal residue" evidence="6">
    <location>
        <position position="185"/>
    </location>
</feature>
<proteinExistence type="inferred from homology"/>
<dbReference type="OMA" id="QSEWVRY"/>
<dbReference type="InterPro" id="IPR016181">
    <property type="entry name" value="Acyl_CoA_acyltransferase"/>
</dbReference>
<comment type="similarity">
    <text evidence="1">Belongs to the acetyltransferase family.</text>
</comment>